<dbReference type="GO" id="GO:0005886">
    <property type="term" value="C:plasma membrane"/>
    <property type="evidence" value="ECO:0007669"/>
    <property type="project" value="UniProtKB-SubCell"/>
</dbReference>
<feature type="transmembrane region" description="Helical" evidence="8">
    <location>
        <begin position="113"/>
        <end position="146"/>
    </location>
</feature>
<dbReference type="RefSeq" id="WP_216826092.1">
    <property type="nucleotide sequence ID" value="NZ_CP031165.1"/>
</dbReference>
<dbReference type="InterPro" id="IPR050586">
    <property type="entry name" value="CPA3_Na-H_Antiporter_D"/>
</dbReference>
<evidence type="ECO:0000256" key="1">
    <source>
        <dbReference type="ARBA" id="ARBA00004651"/>
    </source>
</evidence>
<evidence type="ECO:0000259" key="9">
    <source>
        <dbReference type="Pfam" id="PF00361"/>
    </source>
</evidence>
<proteinExistence type="inferred from homology"/>
<keyword evidence="11" id="KW-1185">Reference proteome</keyword>
<gene>
    <name evidence="10" type="ORF">DVS28_a3375</name>
</gene>
<name>A0A346Y0Q3_9ACTN</name>
<organism evidence="10 11">
    <name type="scientific">Euzebya pacifica</name>
    <dbReference type="NCBI Taxonomy" id="1608957"/>
    <lineage>
        <taxon>Bacteria</taxon>
        <taxon>Bacillati</taxon>
        <taxon>Actinomycetota</taxon>
        <taxon>Nitriliruptoria</taxon>
        <taxon>Euzebyales</taxon>
    </lineage>
</organism>
<dbReference type="InterPro" id="IPR003918">
    <property type="entry name" value="NADH_UbQ_OxRdtase"/>
</dbReference>
<evidence type="ECO:0000256" key="6">
    <source>
        <dbReference type="ARBA" id="ARBA00023136"/>
    </source>
</evidence>
<evidence type="ECO:0000256" key="4">
    <source>
        <dbReference type="ARBA" id="ARBA00022692"/>
    </source>
</evidence>
<evidence type="ECO:0000256" key="8">
    <source>
        <dbReference type="SAM" id="Phobius"/>
    </source>
</evidence>
<dbReference type="EMBL" id="CP031165">
    <property type="protein sequence ID" value="AXV08050.1"/>
    <property type="molecule type" value="Genomic_DNA"/>
</dbReference>
<evidence type="ECO:0000256" key="5">
    <source>
        <dbReference type="ARBA" id="ARBA00022989"/>
    </source>
</evidence>
<feature type="transmembrane region" description="Helical" evidence="8">
    <location>
        <begin position="358"/>
        <end position="379"/>
    </location>
</feature>
<comment type="similarity">
    <text evidence="2">Belongs to the CPA3 antiporters (TC 2.A.63) subunit D family.</text>
</comment>
<dbReference type="KEGG" id="euz:DVS28_a3375"/>
<feature type="transmembrane region" description="Helical" evidence="8">
    <location>
        <begin position="308"/>
        <end position="327"/>
    </location>
</feature>
<sequence>MTLVALPILWPLLLAGAALLAGRRLRASRTVGLLGSVGMTVASGALLAVVASDGPQVVDVGGWGLPVGITLVADLLACLILVVSALVVLATHVHAVLASEVEEQWPHYHTAHLVLAAGVALSLLTGDLFTLFVGFEVSLVASYVLLMGPATGHTLRAARPYVIANVVVSTLFLVAVAATYATAGTVNLTLLAEVWPTLGASGDAIGLLLLTVFATKAAAFPFLGWLPDAYARASVPVAALLAGLLTKLGVYAMVRGESLLGLVPDGLGWLLPVLAGTTMFAGVVGALAQTDIRRILGFHITSQIGYMLFGLALSTAAGLAATVFYVVHHILVKSALFLVAGTVEQRLGSGRLERTGGLMTSTPLLAAAFAVPALSLAGIPPLSGFTAKVAVLRAGLDADAVLLVAVGTVVSLLTILSMAKVWAGAFWGDQPDPASEVAAQPATTTTRFSPRAVAGTGVLVVGTLVVSLAAGPVLELSTRAADQLVDPIGLTEGGQ</sequence>
<evidence type="ECO:0000313" key="11">
    <source>
        <dbReference type="Proteomes" id="UP000264006"/>
    </source>
</evidence>
<dbReference type="PANTHER" id="PTHR42703">
    <property type="entry name" value="NADH DEHYDROGENASE"/>
    <property type="match status" value="1"/>
</dbReference>
<evidence type="ECO:0000256" key="7">
    <source>
        <dbReference type="RuleBase" id="RU000320"/>
    </source>
</evidence>
<dbReference type="Pfam" id="PF00361">
    <property type="entry name" value="Proton_antipo_M"/>
    <property type="match status" value="1"/>
</dbReference>
<feature type="transmembrane region" description="Helical" evidence="8">
    <location>
        <begin position="63"/>
        <end position="93"/>
    </location>
</feature>
<accession>A0A346Y0Q3</accession>
<feature type="transmembrane region" description="Helical" evidence="8">
    <location>
        <begin position="204"/>
        <end position="226"/>
    </location>
</feature>
<dbReference type="AlphaFoldDB" id="A0A346Y0Q3"/>
<keyword evidence="6 8" id="KW-0472">Membrane</keyword>
<protein>
    <submittedName>
        <fullName evidence="10">Na(+) H(+) antiporter subunit D</fullName>
    </submittedName>
</protein>
<feature type="transmembrane region" description="Helical" evidence="8">
    <location>
        <begin position="233"/>
        <end position="254"/>
    </location>
</feature>
<keyword evidence="4 7" id="KW-0812">Transmembrane</keyword>
<keyword evidence="5 8" id="KW-1133">Transmembrane helix</keyword>
<dbReference type="Proteomes" id="UP000264006">
    <property type="component" value="Chromosome"/>
</dbReference>
<dbReference type="InterPro" id="IPR001750">
    <property type="entry name" value="ND/Mrp_TM"/>
</dbReference>
<evidence type="ECO:0000256" key="2">
    <source>
        <dbReference type="ARBA" id="ARBA00005346"/>
    </source>
</evidence>
<evidence type="ECO:0000313" key="10">
    <source>
        <dbReference type="EMBL" id="AXV08050.1"/>
    </source>
</evidence>
<feature type="transmembrane region" description="Helical" evidence="8">
    <location>
        <begin position="31"/>
        <end position="51"/>
    </location>
</feature>
<feature type="domain" description="NADH:quinone oxidoreductase/Mrp antiporter transmembrane" evidence="9">
    <location>
        <begin position="126"/>
        <end position="414"/>
    </location>
</feature>
<feature type="transmembrane region" description="Helical" evidence="8">
    <location>
        <begin position="400"/>
        <end position="423"/>
    </location>
</feature>
<keyword evidence="3" id="KW-1003">Cell membrane</keyword>
<feature type="transmembrane region" description="Helical" evidence="8">
    <location>
        <begin position="158"/>
        <end position="184"/>
    </location>
</feature>
<dbReference type="PRINTS" id="PR01437">
    <property type="entry name" value="NUOXDRDTASE4"/>
</dbReference>
<dbReference type="PANTHER" id="PTHR42703:SF1">
    <property type="entry name" value="NA(+)_H(+) ANTIPORTER SUBUNIT D1"/>
    <property type="match status" value="1"/>
</dbReference>
<feature type="transmembrane region" description="Helical" evidence="8">
    <location>
        <begin position="266"/>
        <end position="288"/>
    </location>
</feature>
<feature type="transmembrane region" description="Helical" evidence="8">
    <location>
        <begin position="452"/>
        <end position="474"/>
    </location>
</feature>
<comment type="subcellular location">
    <subcellularLocation>
        <location evidence="1">Cell membrane</location>
        <topology evidence="1">Multi-pass membrane protein</topology>
    </subcellularLocation>
    <subcellularLocation>
        <location evidence="7">Membrane</location>
        <topology evidence="7">Multi-pass membrane protein</topology>
    </subcellularLocation>
</comment>
<evidence type="ECO:0000256" key="3">
    <source>
        <dbReference type="ARBA" id="ARBA00022475"/>
    </source>
</evidence>
<reference evidence="10 11" key="1">
    <citation type="submission" date="2018-09" db="EMBL/GenBank/DDBJ databases">
        <title>Complete genome sequence of Euzebya sp. DY32-46 isolated from seawater of Pacific Ocean.</title>
        <authorList>
            <person name="Xu L."/>
            <person name="Wu Y.-H."/>
            <person name="Xu X.-W."/>
        </authorList>
    </citation>
    <scope>NUCLEOTIDE SEQUENCE [LARGE SCALE GENOMIC DNA]</scope>
    <source>
        <strain evidence="10 11">DY32-46</strain>
    </source>
</reference>
<dbReference type="GO" id="GO:0008137">
    <property type="term" value="F:NADH dehydrogenase (ubiquinone) activity"/>
    <property type="evidence" value="ECO:0007669"/>
    <property type="project" value="InterPro"/>
</dbReference>
<dbReference type="GO" id="GO:0042773">
    <property type="term" value="P:ATP synthesis coupled electron transport"/>
    <property type="evidence" value="ECO:0007669"/>
    <property type="project" value="InterPro"/>
</dbReference>